<keyword evidence="1" id="KW-0472">Membrane</keyword>
<name>A0ABN2T656_9MICO</name>
<feature type="transmembrane region" description="Helical" evidence="1">
    <location>
        <begin position="211"/>
        <end position="228"/>
    </location>
</feature>
<protein>
    <submittedName>
        <fullName evidence="2">Uncharacterized protein</fullName>
    </submittedName>
</protein>
<dbReference type="RefSeq" id="WP_344306464.1">
    <property type="nucleotide sequence ID" value="NZ_BAAANO010000004.1"/>
</dbReference>
<feature type="transmembrane region" description="Helical" evidence="1">
    <location>
        <begin position="161"/>
        <end position="181"/>
    </location>
</feature>
<feature type="transmembrane region" description="Helical" evidence="1">
    <location>
        <begin position="22"/>
        <end position="45"/>
    </location>
</feature>
<keyword evidence="1" id="KW-0812">Transmembrane</keyword>
<evidence type="ECO:0000313" key="2">
    <source>
        <dbReference type="EMBL" id="GAA1999469.1"/>
    </source>
</evidence>
<proteinExistence type="predicted"/>
<feature type="transmembrane region" description="Helical" evidence="1">
    <location>
        <begin position="188"/>
        <end position="205"/>
    </location>
</feature>
<accession>A0ABN2T656</accession>
<reference evidence="2 3" key="1">
    <citation type="journal article" date="2019" name="Int. J. Syst. Evol. Microbiol.">
        <title>The Global Catalogue of Microorganisms (GCM) 10K type strain sequencing project: providing services to taxonomists for standard genome sequencing and annotation.</title>
        <authorList>
            <consortium name="The Broad Institute Genomics Platform"/>
            <consortium name="The Broad Institute Genome Sequencing Center for Infectious Disease"/>
            <person name="Wu L."/>
            <person name="Ma J."/>
        </authorList>
    </citation>
    <scope>NUCLEOTIDE SEQUENCE [LARGE SCALE GENOMIC DNA]</scope>
    <source>
        <strain evidence="2 3">JCM 14546</strain>
    </source>
</reference>
<evidence type="ECO:0000256" key="1">
    <source>
        <dbReference type="SAM" id="Phobius"/>
    </source>
</evidence>
<feature type="transmembrane region" description="Helical" evidence="1">
    <location>
        <begin position="52"/>
        <end position="72"/>
    </location>
</feature>
<sequence length="244" mass="26051">MTAVTTADTSALDRNYTRTTTVWGNATLFAGFLLATYLPFHVLLFTDVPVTFAQILTAFIAVAAAYGVFWFVEPITYFPILGPAGMYQAFMIGNISNKLLPAAIVAQSTIGAKPGTKKASYAATAAICGAAFVHVVSMLVFVGILGSWIVTILPPPVTAIAQSYILPAILGGVVVQLIGTVKNLKSTFVAIVVGIVVVFAIMPFVPVVVQGFKIAICVVLTVVVVWFTRNKQERVDEDDEVFIN</sequence>
<dbReference type="Proteomes" id="UP001500755">
    <property type="component" value="Unassembled WGS sequence"/>
</dbReference>
<evidence type="ECO:0000313" key="3">
    <source>
        <dbReference type="Proteomes" id="UP001500755"/>
    </source>
</evidence>
<keyword evidence="1" id="KW-1133">Transmembrane helix</keyword>
<keyword evidence="3" id="KW-1185">Reference proteome</keyword>
<organism evidence="2 3">
    <name type="scientific">Brevibacterium samyangense</name>
    <dbReference type="NCBI Taxonomy" id="366888"/>
    <lineage>
        <taxon>Bacteria</taxon>
        <taxon>Bacillati</taxon>
        <taxon>Actinomycetota</taxon>
        <taxon>Actinomycetes</taxon>
        <taxon>Micrococcales</taxon>
        <taxon>Brevibacteriaceae</taxon>
        <taxon>Brevibacterium</taxon>
    </lineage>
</organism>
<feature type="transmembrane region" description="Helical" evidence="1">
    <location>
        <begin position="121"/>
        <end position="149"/>
    </location>
</feature>
<dbReference type="EMBL" id="BAAANO010000004">
    <property type="protein sequence ID" value="GAA1999469.1"/>
    <property type="molecule type" value="Genomic_DNA"/>
</dbReference>
<comment type="caution">
    <text evidence="2">The sequence shown here is derived from an EMBL/GenBank/DDBJ whole genome shotgun (WGS) entry which is preliminary data.</text>
</comment>
<gene>
    <name evidence="2" type="ORF">GCM10009755_03780</name>
</gene>